<dbReference type="EMBL" id="AQHF01000034">
    <property type="protein sequence ID" value="MBE0348737.1"/>
    <property type="molecule type" value="Genomic_DNA"/>
</dbReference>
<proteinExistence type="predicted"/>
<accession>A0A8I0T6R7</accession>
<organism evidence="1 2">
    <name type="scientific">Pseudoalteromonas peptidolytica F12-50-A1</name>
    <dbReference type="NCBI Taxonomy" id="1315280"/>
    <lineage>
        <taxon>Bacteria</taxon>
        <taxon>Pseudomonadati</taxon>
        <taxon>Pseudomonadota</taxon>
        <taxon>Gammaproteobacteria</taxon>
        <taxon>Alteromonadales</taxon>
        <taxon>Pseudoalteromonadaceae</taxon>
        <taxon>Pseudoalteromonas</taxon>
    </lineage>
</organism>
<sequence>MFTKASATKTQLLDDLYCSVVTSIDQGEKIMPVRKCFDEVVAKNGCSYIGKRGG</sequence>
<keyword evidence="2" id="KW-1185">Reference proteome</keyword>
<comment type="caution">
    <text evidence="1">The sequence shown here is derived from an EMBL/GenBank/DDBJ whole genome shotgun (WGS) entry which is preliminary data.</text>
</comment>
<dbReference type="Proteomes" id="UP000660708">
    <property type="component" value="Unassembled WGS sequence"/>
</dbReference>
<protein>
    <submittedName>
        <fullName evidence="1">Uncharacterized protein</fullName>
    </submittedName>
</protein>
<evidence type="ECO:0000313" key="2">
    <source>
        <dbReference type="Proteomes" id="UP000660708"/>
    </source>
</evidence>
<gene>
    <name evidence="1" type="ORF">PPEP_b0559</name>
</gene>
<evidence type="ECO:0000313" key="1">
    <source>
        <dbReference type="EMBL" id="MBE0348737.1"/>
    </source>
</evidence>
<name>A0A8I0T6R7_9GAMM</name>
<dbReference type="AlphaFoldDB" id="A0A8I0T6R7"/>
<reference evidence="1 2" key="1">
    <citation type="submission" date="2015-06" db="EMBL/GenBank/DDBJ databases">
        <title>Genome sequence of Pseudoalteromonas peptidolytica.</title>
        <authorList>
            <person name="Xie B.-B."/>
            <person name="Rong J.-C."/>
            <person name="Qin Q.-L."/>
            <person name="Zhang Y.-Z."/>
        </authorList>
    </citation>
    <scope>NUCLEOTIDE SEQUENCE [LARGE SCALE GENOMIC DNA]</scope>
    <source>
        <strain evidence="1 2">F12-50-A1</strain>
    </source>
</reference>